<dbReference type="Gene3D" id="3.60.15.10">
    <property type="entry name" value="Ribonuclease Z/Hydroxyacylglutathione hydrolase-like"/>
    <property type="match status" value="1"/>
</dbReference>
<name>A0ABV5AHS0_9BACL</name>
<evidence type="ECO:0000259" key="1">
    <source>
        <dbReference type="SMART" id="SM00849"/>
    </source>
</evidence>
<dbReference type="Gene3D" id="1.10.10.10">
    <property type="entry name" value="Winged helix-like DNA-binding domain superfamily/Winged helix DNA-binding domain"/>
    <property type="match status" value="1"/>
</dbReference>
<reference evidence="2 3" key="1">
    <citation type="journal article" date="2024" name="Int. J. Mol. Sci.">
        <title>Exploration of Alicyclobacillus spp. Genome in Search of Antibiotic Resistance.</title>
        <authorList>
            <person name="Bucka-Kolendo J."/>
            <person name="Kiousi D.E."/>
            <person name="Dekowska A."/>
            <person name="Mikolajczuk-Szczyrba A."/>
            <person name="Karadedos D.M."/>
            <person name="Michael P."/>
            <person name="Galanis A."/>
            <person name="Sokolowska B."/>
        </authorList>
    </citation>
    <scope>NUCLEOTIDE SEQUENCE [LARGE SCALE GENOMIC DNA]</scope>
    <source>
        <strain evidence="2 3">KKP 3000</strain>
    </source>
</reference>
<feature type="domain" description="Metallo-beta-lactamase" evidence="1">
    <location>
        <begin position="29"/>
        <end position="197"/>
    </location>
</feature>
<dbReference type="InterPro" id="IPR036866">
    <property type="entry name" value="RibonucZ/Hydroxyglut_hydro"/>
</dbReference>
<evidence type="ECO:0000313" key="2">
    <source>
        <dbReference type="EMBL" id="MFB5191814.1"/>
    </source>
</evidence>
<comment type="caution">
    <text evidence="2">The sequence shown here is derived from an EMBL/GenBank/DDBJ whole genome shotgun (WGS) entry which is preliminary data.</text>
</comment>
<dbReference type="InterPro" id="IPR001279">
    <property type="entry name" value="Metallo-B-lactamas"/>
</dbReference>
<dbReference type="Proteomes" id="UP001579974">
    <property type="component" value="Unassembled WGS sequence"/>
</dbReference>
<dbReference type="Pfam" id="PF00753">
    <property type="entry name" value="Lactamase_B"/>
    <property type="match status" value="1"/>
</dbReference>
<proteinExistence type="predicted"/>
<dbReference type="InterPro" id="IPR036388">
    <property type="entry name" value="WH-like_DNA-bd_sf"/>
</dbReference>
<dbReference type="InterPro" id="IPR050662">
    <property type="entry name" value="Sec-metab_biosynth-thioest"/>
</dbReference>
<dbReference type="PANTHER" id="PTHR23131:SF0">
    <property type="entry name" value="ENDORIBONUCLEASE LACTB2"/>
    <property type="match status" value="1"/>
</dbReference>
<dbReference type="EMBL" id="JBDXSU010000014">
    <property type="protein sequence ID" value="MFB5191814.1"/>
    <property type="molecule type" value="Genomic_DNA"/>
</dbReference>
<protein>
    <submittedName>
        <fullName evidence="2">MBL fold metallo-hydrolase</fullName>
    </submittedName>
</protein>
<dbReference type="PANTHER" id="PTHR23131">
    <property type="entry name" value="ENDORIBONUCLEASE LACTB2"/>
    <property type="match status" value="1"/>
</dbReference>
<sequence>MTQALHYETVSEHVVRFELPTPTLPPLESTNTYVVYHGAQAIVIDCGSSDHALIEQVASWMRERGISDVIAYVATHYHIDHTQGIPLLSAHFPAPIYVHPMDHTGAAKAMQCTTDVLQCPPDSLVVGDVSIEISHTPGHTHGHLHLWMERDRLMFVGDHMSGQGTVWIGPPDGHMEDYYAALTQIEQSDANFVLPGHGPTISSPQAASRELRLHRLAREQEILSLLEEAPKTTDQLVDLIYGDRGLGAALWVAKHTVQAHLARLIDLGQVERHCAAPDFQMRYARHTPQEGSHL</sequence>
<keyword evidence="3" id="KW-1185">Reference proteome</keyword>
<accession>A0ABV5AHS0</accession>
<dbReference type="RefSeq" id="WP_275476455.1">
    <property type="nucleotide sequence ID" value="NZ_CP162940.1"/>
</dbReference>
<evidence type="ECO:0000313" key="3">
    <source>
        <dbReference type="Proteomes" id="UP001579974"/>
    </source>
</evidence>
<dbReference type="SMART" id="SM00849">
    <property type="entry name" value="Lactamase_B"/>
    <property type="match status" value="1"/>
</dbReference>
<dbReference type="SUPFAM" id="SSF56281">
    <property type="entry name" value="Metallo-hydrolase/oxidoreductase"/>
    <property type="match status" value="1"/>
</dbReference>
<gene>
    <name evidence="2" type="ORF">KKP3000_000597</name>
</gene>
<organism evidence="2 3">
    <name type="scientific">Alicyclobacillus fastidiosus</name>
    <dbReference type="NCBI Taxonomy" id="392011"/>
    <lineage>
        <taxon>Bacteria</taxon>
        <taxon>Bacillati</taxon>
        <taxon>Bacillota</taxon>
        <taxon>Bacilli</taxon>
        <taxon>Bacillales</taxon>
        <taxon>Alicyclobacillaceae</taxon>
        <taxon>Alicyclobacillus</taxon>
    </lineage>
</organism>